<dbReference type="UniPathway" id="UPA00394">
    <property type="reaction ID" value="UER00652"/>
</dbReference>
<keyword evidence="5" id="KW-0210">Decarboxylase</keyword>
<evidence type="ECO:0000256" key="1">
    <source>
        <dbReference type="ARBA" id="ARBA00001163"/>
    </source>
</evidence>
<sequence length="165" mass="19065">MVTINELNQCKESDFVEILKDIFEHSPWIPKKVLHYSPFSSLEDLHDKMVQIVIDAPYEEKLALIKAHPNLGTRIEMSSSSVKEQMGAGLNQLSPEEYESFSIINKQYMEKFSFPFIMAVRGQTKGDIYSAMKLRVNNEKAVEFEKALSEVYKIALFRLKELINK</sequence>
<dbReference type="EC" id="4.1.1.97" evidence="3"/>
<dbReference type="SUPFAM" id="SSF158694">
    <property type="entry name" value="UraD-Like"/>
    <property type="match status" value="1"/>
</dbReference>
<dbReference type="Proteomes" id="UP000078534">
    <property type="component" value="Unassembled WGS sequence"/>
</dbReference>
<dbReference type="InterPro" id="IPR036778">
    <property type="entry name" value="OHCU_decarboxylase_sf"/>
</dbReference>
<name>A0A179SUK9_9BACI</name>
<evidence type="ECO:0000256" key="2">
    <source>
        <dbReference type="ARBA" id="ARBA00004754"/>
    </source>
</evidence>
<dbReference type="PANTHER" id="PTHR43466:SF1">
    <property type="entry name" value="2-OXO-4-HYDROXY-4-CARBOXY-5-UREIDOIMIDAZOLINE DECARBOXYLASE-RELATED"/>
    <property type="match status" value="1"/>
</dbReference>
<dbReference type="Pfam" id="PF09349">
    <property type="entry name" value="OHCU_decarbox"/>
    <property type="match status" value="1"/>
</dbReference>
<dbReference type="AlphaFoldDB" id="A0A179SUK9"/>
<gene>
    <name evidence="8" type="ORF">A6K24_07715</name>
</gene>
<comment type="catalytic activity">
    <reaction evidence="1">
        <text>5-hydroxy-2-oxo-4-ureido-2,5-dihydro-1H-imidazole-5-carboxylate + H(+) = (S)-allantoin + CO2</text>
        <dbReference type="Rhea" id="RHEA:26301"/>
        <dbReference type="ChEBI" id="CHEBI:15378"/>
        <dbReference type="ChEBI" id="CHEBI:15678"/>
        <dbReference type="ChEBI" id="CHEBI:16526"/>
        <dbReference type="ChEBI" id="CHEBI:58639"/>
        <dbReference type="EC" id="4.1.1.97"/>
    </reaction>
</comment>
<reference evidence="9" key="1">
    <citation type="submission" date="2016-04" db="EMBL/GenBank/DDBJ databases">
        <authorList>
            <person name="Lyu Z."/>
            <person name="Lyu W."/>
        </authorList>
    </citation>
    <scope>NUCLEOTIDE SEQUENCE [LARGE SCALE GENOMIC DNA]</scope>
    <source>
        <strain evidence="9">C44</strain>
    </source>
</reference>
<evidence type="ECO:0000256" key="6">
    <source>
        <dbReference type="ARBA" id="ARBA00023239"/>
    </source>
</evidence>
<evidence type="ECO:0000256" key="3">
    <source>
        <dbReference type="ARBA" id="ARBA00012257"/>
    </source>
</evidence>
<organism evidence="8 9">
    <name type="scientific">Metabacillus litoralis</name>
    <dbReference type="NCBI Taxonomy" id="152268"/>
    <lineage>
        <taxon>Bacteria</taxon>
        <taxon>Bacillati</taxon>
        <taxon>Bacillota</taxon>
        <taxon>Bacilli</taxon>
        <taxon>Bacillales</taxon>
        <taxon>Bacillaceae</taxon>
        <taxon>Metabacillus</taxon>
    </lineage>
</organism>
<dbReference type="InterPro" id="IPR017580">
    <property type="entry name" value="OHCU_decarboxylase-1"/>
</dbReference>
<evidence type="ECO:0000313" key="9">
    <source>
        <dbReference type="Proteomes" id="UP000078534"/>
    </source>
</evidence>
<keyword evidence="4" id="KW-0659">Purine metabolism</keyword>
<protein>
    <recommendedName>
        <fullName evidence="3">2-oxo-4-hydroxy-4-carboxy-5-ureidoimidazoline decarboxylase</fullName>
        <ecNumber evidence="3">4.1.1.97</ecNumber>
    </recommendedName>
</protein>
<keyword evidence="9" id="KW-1185">Reference proteome</keyword>
<dbReference type="GO" id="GO:0006144">
    <property type="term" value="P:purine nucleobase metabolic process"/>
    <property type="evidence" value="ECO:0007669"/>
    <property type="project" value="UniProtKB-KW"/>
</dbReference>
<accession>A0A179SUK9</accession>
<dbReference type="PANTHER" id="PTHR43466">
    <property type="entry name" value="2-OXO-4-HYDROXY-4-CARBOXY-5-UREIDOIMIDAZOLINE DECARBOXYLASE-RELATED"/>
    <property type="match status" value="1"/>
</dbReference>
<dbReference type="NCBIfam" id="TIGR03164">
    <property type="entry name" value="UHCUDC"/>
    <property type="match status" value="1"/>
</dbReference>
<keyword evidence="6" id="KW-0456">Lyase</keyword>
<dbReference type="EMBL" id="LWSG01000034">
    <property type="protein sequence ID" value="OAS83983.1"/>
    <property type="molecule type" value="Genomic_DNA"/>
</dbReference>
<comment type="caution">
    <text evidence="8">The sequence shown here is derived from an EMBL/GenBank/DDBJ whole genome shotgun (WGS) entry which is preliminary data.</text>
</comment>
<evidence type="ECO:0000256" key="4">
    <source>
        <dbReference type="ARBA" id="ARBA00022631"/>
    </source>
</evidence>
<dbReference type="GO" id="GO:0000255">
    <property type="term" value="P:allantoin metabolic process"/>
    <property type="evidence" value="ECO:0007669"/>
    <property type="project" value="InterPro"/>
</dbReference>
<dbReference type="GO" id="GO:0019628">
    <property type="term" value="P:urate catabolic process"/>
    <property type="evidence" value="ECO:0007669"/>
    <property type="project" value="UniProtKB-UniPathway"/>
</dbReference>
<dbReference type="STRING" id="152268.A6K24_07715"/>
<comment type="pathway">
    <text evidence="2">Purine metabolism; urate degradation; (S)-allantoin from urate: step 3/3.</text>
</comment>
<evidence type="ECO:0000259" key="7">
    <source>
        <dbReference type="Pfam" id="PF09349"/>
    </source>
</evidence>
<dbReference type="Gene3D" id="1.10.3330.10">
    <property type="entry name" value="Oxo-4-hydroxy-4-carboxy-5-ureidoimidazoline decarboxylase"/>
    <property type="match status" value="1"/>
</dbReference>
<evidence type="ECO:0000256" key="5">
    <source>
        <dbReference type="ARBA" id="ARBA00022793"/>
    </source>
</evidence>
<dbReference type="GO" id="GO:0051997">
    <property type="term" value="F:2-oxo-4-hydroxy-4-carboxy-5-ureidoimidazoline decarboxylase activity"/>
    <property type="evidence" value="ECO:0007669"/>
    <property type="project" value="UniProtKB-EC"/>
</dbReference>
<proteinExistence type="predicted"/>
<feature type="domain" description="Oxo-4-hydroxy-4-carboxy-5-ureidoimidazoline decarboxylase" evidence="7">
    <location>
        <begin position="8"/>
        <end position="160"/>
    </location>
</feature>
<dbReference type="InterPro" id="IPR018020">
    <property type="entry name" value="OHCU_decarboxylase"/>
</dbReference>
<evidence type="ECO:0000313" key="8">
    <source>
        <dbReference type="EMBL" id="OAS83983.1"/>
    </source>
</evidence>